<reference evidence="1 2" key="1">
    <citation type="submission" date="2019-05" db="EMBL/GenBank/DDBJ databases">
        <authorList>
            <person name="Pankratov T."/>
            <person name="Grouzdev D."/>
        </authorList>
    </citation>
    <scope>NUCLEOTIDE SEQUENCE [LARGE SCALE GENOMIC DNA]</scope>
    <source>
        <strain evidence="1 2">KEBCLARHB70R</strain>
    </source>
</reference>
<dbReference type="EMBL" id="VCDI01000005">
    <property type="protein sequence ID" value="TLU71900.1"/>
    <property type="molecule type" value="Genomic_DNA"/>
</dbReference>
<proteinExistence type="predicted"/>
<dbReference type="Proteomes" id="UP000305654">
    <property type="component" value="Unassembled WGS sequence"/>
</dbReference>
<dbReference type="AlphaFoldDB" id="A0A5R9J2N9"/>
<sequence length="95" mass="10923">MQARFFDFDYLPTLRSIIFATLRQRGPLRKDVLVQVMSRQHGFGRARKDNRETMITAVVPDLDRTTEEVGVFVWPRGSPPSNLLPIPNSHSRRSA</sequence>
<evidence type="ECO:0000313" key="2">
    <source>
        <dbReference type="Proteomes" id="UP000305654"/>
    </source>
</evidence>
<organism evidence="1 2">
    <name type="scientific">Lichenicoccus roseus</name>
    <dbReference type="NCBI Taxonomy" id="2683649"/>
    <lineage>
        <taxon>Bacteria</taxon>
        <taxon>Pseudomonadati</taxon>
        <taxon>Pseudomonadota</taxon>
        <taxon>Alphaproteobacteria</taxon>
        <taxon>Acetobacterales</taxon>
        <taxon>Acetobacteraceae</taxon>
        <taxon>Lichenicoccus</taxon>
    </lineage>
</organism>
<name>A0A5R9J2N9_9PROT</name>
<comment type="caution">
    <text evidence="1">The sequence shown here is derived from an EMBL/GenBank/DDBJ whole genome shotgun (WGS) entry which is preliminary data.</text>
</comment>
<accession>A0A5R9J2N9</accession>
<protein>
    <submittedName>
        <fullName evidence="1">DUF3320 domain-containing protein</fullName>
    </submittedName>
</protein>
<gene>
    <name evidence="1" type="ORF">FE263_15775</name>
</gene>
<keyword evidence="2" id="KW-1185">Reference proteome</keyword>
<evidence type="ECO:0000313" key="1">
    <source>
        <dbReference type="EMBL" id="TLU71900.1"/>
    </source>
</evidence>
<dbReference type="OrthoDB" id="9757917at2"/>